<protein>
    <submittedName>
        <fullName evidence="2">Uncharacterized protein</fullName>
    </submittedName>
</protein>
<evidence type="ECO:0000313" key="3">
    <source>
        <dbReference type="Proteomes" id="UP000729402"/>
    </source>
</evidence>
<gene>
    <name evidence="2" type="ORF">GUJ93_ZPchr0006g42423</name>
</gene>
<evidence type="ECO:0000313" key="2">
    <source>
        <dbReference type="EMBL" id="KAG8073713.1"/>
    </source>
</evidence>
<feature type="region of interest" description="Disordered" evidence="1">
    <location>
        <begin position="1"/>
        <end position="27"/>
    </location>
</feature>
<accession>A0A8J5W2M5</accession>
<feature type="compositionally biased region" description="Basic and acidic residues" evidence="1">
    <location>
        <begin position="1"/>
        <end position="14"/>
    </location>
</feature>
<name>A0A8J5W2M5_ZIZPA</name>
<evidence type="ECO:0000256" key="1">
    <source>
        <dbReference type="SAM" id="MobiDB-lite"/>
    </source>
</evidence>
<organism evidence="2 3">
    <name type="scientific">Zizania palustris</name>
    <name type="common">Northern wild rice</name>
    <dbReference type="NCBI Taxonomy" id="103762"/>
    <lineage>
        <taxon>Eukaryota</taxon>
        <taxon>Viridiplantae</taxon>
        <taxon>Streptophyta</taxon>
        <taxon>Embryophyta</taxon>
        <taxon>Tracheophyta</taxon>
        <taxon>Spermatophyta</taxon>
        <taxon>Magnoliopsida</taxon>
        <taxon>Liliopsida</taxon>
        <taxon>Poales</taxon>
        <taxon>Poaceae</taxon>
        <taxon>BOP clade</taxon>
        <taxon>Oryzoideae</taxon>
        <taxon>Oryzeae</taxon>
        <taxon>Zizaniinae</taxon>
        <taxon>Zizania</taxon>
    </lineage>
</organism>
<sequence>MLRLDFNRASEDIRTASTPSMNEPYISPGETTVLTEAIVDTVYSLSGPLILPSTSFQIAADDVFKKMNIQNSLPNLRSQ</sequence>
<reference evidence="2" key="1">
    <citation type="journal article" date="2021" name="bioRxiv">
        <title>Whole Genome Assembly and Annotation of Northern Wild Rice, Zizania palustris L., Supports a Whole Genome Duplication in the Zizania Genus.</title>
        <authorList>
            <person name="Haas M."/>
            <person name="Kono T."/>
            <person name="Macchietto M."/>
            <person name="Millas R."/>
            <person name="McGilp L."/>
            <person name="Shao M."/>
            <person name="Duquette J."/>
            <person name="Hirsch C.N."/>
            <person name="Kimball J."/>
        </authorList>
    </citation>
    <scope>NUCLEOTIDE SEQUENCE</scope>
    <source>
        <tissue evidence="2">Fresh leaf tissue</tissue>
    </source>
</reference>
<comment type="caution">
    <text evidence="2">The sequence shown here is derived from an EMBL/GenBank/DDBJ whole genome shotgun (WGS) entry which is preliminary data.</text>
</comment>
<dbReference type="AlphaFoldDB" id="A0A8J5W2M5"/>
<dbReference type="Proteomes" id="UP000729402">
    <property type="component" value="Unassembled WGS sequence"/>
</dbReference>
<proteinExistence type="predicted"/>
<reference evidence="2" key="2">
    <citation type="submission" date="2021-02" db="EMBL/GenBank/DDBJ databases">
        <authorList>
            <person name="Kimball J.A."/>
            <person name="Haas M.W."/>
            <person name="Macchietto M."/>
            <person name="Kono T."/>
            <person name="Duquette J."/>
            <person name="Shao M."/>
        </authorList>
    </citation>
    <scope>NUCLEOTIDE SEQUENCE</scope>
    <source>
        <tissue evidence="2">Fresh leaf tissue</tissue>
    </source>
</reference>
<dbReference type="EMBL" id="JAAALK010000283">
    <property type="protein sequence ID" value="KAG8073713.1"/>
    <property type="molecule type" value="Genomic_DNA"/>
</dbReference>
<keyword evidence="3" id="KW-1185">Reference proteome</keyword>